<keyword evidence="5 9" id="KW-0548">Nucleotidyltransferase</keyword>
<dbReference type="GO" id="GO:0005737">
    <property type="term" value="C:cytoplasm"/>
    <property type="evidence" value="ECO:0007669"/>
    <property type="project" value="UniProtKB-SubCell"/>
</dbReference>
<comment type="subunit">
    <text evidence="9">Forms a ring-shaped head-to-tail homodimer around DNA.</text>
</comment>
<dbReference type="GO" id="GO:0006271">
    <property type="term" value="P:DNA strand elongation involved in DNA replication"/>
    <property type="evidence" value="ECO:0007669"/>
    <property type="project" value="TreeGrafter"/>
</dbReference>
<dbReference type="SUPFAM" id="SSF55979">
    <property type="entry name" value="DNA clamp"/>
    <property type="match status" value="3"/>
</dbReference>
<dbReference type="Pfam" id="PF00712">
    <property type="entry name" value="DNA_pol3_beta"/>
    <property type="match status" value="1"/>
</dbReference>
<dbReference type="PANTHER" id="PTHR30478:SF0">
    <property type="entry name" value="BETA SLIDING CLAMP"/>
    <property type="match status" value="1"/>
</dbReference>
<keyword evidence="3 9" id="KW-0963">Cytoplasm</keyword>
<evidence type="ECO:0000313" key="14">
    <source>
        <dbReference type="Proteomes" id="UP000229335"/>
    </source>
</evidence>
<dbReference type="Pfam" id="PF02768">
    <property type="entry name" value="DNA_pol3_beta_3"/>
    <property type="match status" value="1"/>
</dbReference>
<comment type="caution">
    <text evidence="13">The sequence shown here is derived from an EMBL/GenBank/DDBJ whole genome shotgun (WGS) entry which is preliminary data.</text>
</comment>
<keyword evidence="7 9" id="KW-0239">DNA-directed DNA polymerase</keyword>
<gene>
    <name evidence="13" type="primary">dnaN</name>
    <name evidence="13" type="ORF">COU00_03280</name>
</gene>
<dbReference type="GO" id="GO:0009360">
    <property type="term" value="C:DNA polymerase III complex"/>
    <property type="evidence" value="ECO:0007669"/>
    <property type="project" value="InterPro"/>
</dbReference>
<dbReference type="AlphaFoldDB" id="A0A2M6WLF6"/>
<comment type="similarity">
    <text evidence="2 9">Belongs to the beta sliding clamp family.</text>
</comment>
<dbReference type="GO" id="GO:0003677">
    <property type="term" value="F:DNA binding"/>
    <property type="evidence" value="ECO:0007669"/>
    <property type="project" value="UniProtKB-UniRule"/>
</dbReference>
<comment type="function">
    <text evidence="9">Confers DNA tethering and processivity to DNA polymerases and other proteins. Acts as a clamp, forming a ring around DNA (a reaction catalyzed by the clamp-loading complex) which diffuses in an ATP-independent manner freely and bidirectionally along dsDNA. Initially characterized for its ability to contact the catalytic subunit of DNA polymerase III (Pol III), a complex, multichain enzyme responsible for most of the replicative synthesis in bacteria; Pol III exhibits 3'-5' exonuclease proofreading activity. The beta chain is required for initiation of replication as well as for processivity of DNA replication.</text>
</comment>
<accession>A0A2M6WLF6</accession>
<dbReference type="PIRSF" id="PIRSF000804">
    <property type="entry name" value="DNA_pol_III_b"/>
    <property type="match status" value="1"/>
</dbReference>
<evidence type="ECO:0000256" key="9">
    <source>
        <dbReference type="PIRNR" id="PIRNR000804"/>
    </source>
</evidence>
<evidence type="ECO:0000256" key="8">
    <source>
        <dbReference type="ARBA" id="ARBA00023125"/>
    </source>
</evidence>
<dbReference type="Pfam" id="PF02767">
    <property type="entry name" value="DNA_pol3_beta_2"/>
    <property type="match status" value="1"/>
</dbReference>
<dbReference type="InterPro" id="IPR046938">
    <property type="entry name" value="DNA_clamp_sf"/>
</dbReference>
<dbReference type="SMART" id="SM00480">
    <property type="entry name" value="POL3Bc"/>
    <property type="match status" value="1"/>
</dbReference>
<dbReference type="Gene3D" id="3.70.10.10">
    <property type="match status" value="1"/>
</dbReference>
<dbReference type="Proteomes" id="UP000229335">
    <property type="component" value="Unassembled WGS sequence"/>
</dbReference>
<feature type="domain" description="DNA polymerase III beta sliding clamp N-terminal" evidence="10">
    <location>
        <begin position="1"/>
        <end position="118"/>
    </location>
</feature>
<keyword evidence="4 9" id="KW-0808">Transferase</keyword>
<proteinExistence type="inferred from homology"/>
<dbReference type="PANTHER" id="PTHR30478">
    <property type="entry name" value="DNA POLYMERASE III SUBUNIT BETA"/>
    <property type="match status" value="1"/>
</dbReference>
<dbReference type="InterPro" id="IPR001001">
    <property type="entry name" value="DNA_polIII_beta"/>
</dbReference>
<feature type="domain" description="DNA polymerase III beta sliding clamp central" evidence="11">
    <location>
        <begin position="131"/>
        <end position="255"/>
    </location>
</feature>
<keyword evidence="6 9" id="KW-0235">DNA replication</keyword>
<dbReference type="EMBL" id="PFAS01000057">
    <property type="protein sequence ID" value="PIT93623.1"/>
    <property type="molecule type" value="Genomic_DNA"/>
</dbReference>
<keyword evidence="8" id="KW-0238">DNA-binding</keyword>
<name>A0A2M6WLF6_9BACT</name>
<dbReference type="GO" id="GO:0003887">
    <property type="term" value="F:DNA-directed DNA polymerase activity"/>
    <property type="evidence" value="ECO:0007669"/>
    <property type="project" value="UniProtKB-UniRule"/>
</dbReference>
<evidence type="ECO:0000256" key="7">
    <source>
        <dbReference type="ARBA" id="ARBA00022932"/>
    </source>
</evidence>
<evidence type="ECO:0000259" key="12">
    <source>
        <dbReference type="Pfam" id="PF02768"/>
    </source>
</evidence>
<dbReference type="InterPro" id="IPR022635">
    <property type="entry name" value="DNA_polIII_beta_C"/>
</dbReference>
<dbReference type="GO" id="GO:0008408">
    <property type="term" value="F:3'-5' exonuclease activity"/>
    <property type="evidence" value="ECO:0007669"/>
    <property type="project" value="InterPro"/>
</dbReference>
<organism evidence="13 14">
    <name type="scientific">Candidatus Falkowbacteria bacterium CG10_big_fil_rev_8_21_14_0_10_43_11</name>
    <dbReference type="NCBI Taxonomy" id="1974568"/>
    <lineage>
        <taxon>Bacteria</taxon>
        <taxon>Candidatus Falkowiibacteriota</taxon>
    </lineage>
</organism>
<evidence type="ECO:0000256" key="1">
    <source>
        <dbReference type="ARBA" id="ARBA00004496"/>
    </source>
</evidence>
<evidence type="ECO:0000256" key="4">
    <source>
        <dbReference type="ARBA" id="ARBA00022679"/>
    </source>
</evidence>
<comment type="subcellular location">
    <subcellularLocation>
        <location evidence="1 9">Cytoplasm</location>
    </subcellularLocation>
</comment>
<dbReference type="InterPro" id="IPR022637">
    <property type="entry name" value="DNA_polIII_beta_cen"/>
</dbReference>
<sequence>MKFSCTQENLKIGLLNIVHVAGKNINLPILSNVLIDVSDSVIKLIATDLEIGVTAAIRGKVEAVGKTTVNAKLITDYVNLLPNKRVDIELEDDGLKIECDNFKTKIKGEDPGDYPIIPLINKTNCFSFSFDGFKKTIAGVLFAAATDETRVELSGVYFEFGETELTLAATDSYRLVERKIKYKNKENNGQELKKLIIPSKTLMEAVRMSSCNDAIDVAEEKSDKEIKVYVSENQVLFAYDEVELVSRIIEGQYPDYKQIIPNVSEENKTVVKLDRRELAQAVKASSLFSKTNVNDVELKYANGSKKVVVSSLNAQSGQSTAEVFAEGSGKDNGVVLNYKYLLDGLNNFESERVILEIADANTPVLLKIENQADYLYIIMPIKK</sequence>
<dbReference type="Gene3D" id="3.10.150.10">
    <property type="entry name" value="DNA Polymerase III, subunit A, domain 2"/>
    <property type="match status" value="1"/>
</dbReference>
<dbReference type="CDD" id="cd00140">
    <property type="entry name" value="beta_clamp"/>
    <property type="match status" value="1"/>
</dbReference>
<evidence type="ECO:0000259" key="11">
    <source>
        <dbReference type="Pfam" id="PF02767"/>
    </source>
</evidence>
<evidence type="ECO:0000256" key="5">
    <source>
        <dbReference type="ARBA" id="ARBA00022695"/>
    </source>
</evidence>
<evidence type="ECO:0000259" key="10">
    <source>
        <dbReference type="Pfam" id="PF00712"/>
    </source>
</evidence>
<reference evidence="14" key="1">
    <citation type="submission" date="2017-09" db="EMBL/GenBank/DDBJ databases">
        <title>Depth-based differentiation of microbial function through sediment-hosted aquifers and enrichment of novel symbionts in the deep terrestrial subsurface.</title>
        <authorList>
            <person name="Probst A.J."/>
            <person name="Ladd B."/>
            <person name="Jarett J.K."/>
            <person name="Geller-Mcgrath D.E."/>
            <person name="Sieber C.M.K."/>
            <person name="Emerson J.B."/>
            <person name="Anantharaman K."/>
            <person name="Thomas B.C."/>
            <person name="Malmstrom R."/>
            <person name="Stieglmeier M."/>
            <person name="Klingl A."/>
            <person name="Woyke T."/>
            <person name="Ryan C.M."/>
            <person name="Banfield J.F."/>
        </authorList>
    </citation>
    <scope>NUCLEOTIDE SEQUENCE [LARGE SCALE GENOMIC DNA]</scope>
</reference>
<dbReference type="InterPro" id="IPR022634">
    <property type="entry name" value="DNA_polIII_beta_N"/>
</dbReference>
<evidence type="ECO:0000313" key="13">
    <source>
        <dbReference type="EMBL" id="PIT93623.1"/>
    </source>
</evidence>
<feature type="domain" description="DNA polymerase III beta sliding clamp C-terminal" evidence="12">
    <location>
        <begin position="258"/>
        <end position="381"/>
    </location>
</feature>
<evidence type="ECO:0000256" key="6">
    <source>
        <dbReference type="ARBA" id="ARBA00022705"/>
    </source>
</evidence>
<protein>
    <recommendedName>
        <fullName evidence="9">Beta sliding clamp</fullName>
    </recommendedName>
</protein>
<evidence type="ECO:0000256" key="2">
    <source>
        <dbReference type="ARBA" id="ARBA00010752"/>
    </source>
</evidence>
<dbReference type="NCBIfam" id="TIGR00663">
    <property type="entry name" value="dnan"/>
    <property type="match status" value="1"/>
</dbReference>
<evidence type="ECO:0000256" key="3">
    <source>
        <dbReference type="ARBA" id="ARBA00022490"/>
    </source>
</evidence>